<feature type="region of interest" description="Disordered" evidence="1">
    <location>
        <begin position="34"/>
        <end position="65"/>
    </location>
</feature>
<dbReference type="Proteomes" id="UP000007174">
    <property type="component" value="Unassembled WGS sequence"/>
</dbReference>
<accession>H1VER6</accession>
<evidence type="ECO:0000313" key="2">
    <source>
        <dbReference type="EMBL" id="CCF38719.1"/>
    </source>
</evidence>
<gene>
    <name evidence="2" type="ORF">CH063_09744</name>
</gene>
<sequence length="65" mass="6723">NFGDAVGQLRLIGRGSTSAIPGFVGAMNAATRKPSKAVMKPGKPLRAAGGHDARLQMSKTKTGMR</sequence>
<dbReference type="HOGENOM" id="CLU_2855814_0_0_1"/>
<reference evidence="3" key="1">
    <citation type="journal article" date="2012" name="Nat. Genet.">
        <title>Lifestyle transitions in plant pathogenic Colletotrichum fungi deciphered by genome and transcriptome analyses.</title>
        <authorList>
            <person name="O'Connell R.J."/>
            <person name="Thon M.R."/>
            <person name="Hacquard S."/>
            <person name="Amyotte S.G."/>
            <person name="Kleemann J."/>
            <person name="Torres M.F."/>
            <person name="Damm U."/>
            <person name="Buiate E.A."/>
            <person name="Epstein L."/>
            <person name="Alkan N."/>
            <person name="Altmueller J."/>
            <person name="Alvarado-Balderrama L."/>
            <person name="Bauser C.A."/>
            <person name="Becker C."/>
            <person name="Birren B.W."/>
            <person name="Chen Z."/>
            <person name="Choi J."/>
            <person name="Crouch J.A."/>
            <person name="Duvick J.P."/>
            <person name="Farman M.A."/>
            <person name="Gan P."/>
            <person name="Heiman D."/>
            <person name="Henrissat B."/>
            <person name="Howard R.J."/>
            <person name="Kabbage M."/>
            <person name="Koch C."/>
            <person name="Kracher B."/>
            <person name="Kubo Y."/>
            <person name="Law A.D."/>
            <person name="Lebrun M.-H."/>
            <person name="Lee Y.-H."/>
            <person name="Miyara I."/>
            <person name="Moore N."/>
            <person name="Neumann U."/>
            <person name="Nordstroem K."/>
            <person name="Panaccione D.G."/>
            <person name="Panstruga R."/>
            <person name="Place M."/>
            <person name="Proctor R.H."/>
            <person name="Prusky D."/>
            <person name="Rech G."/>
            <person name="Reinhardt R."/>
            <person name="Rollins J.A."/>
            <person name="Rounsley S."/>
            <person name="Schardl C.L."/>
            <person name="Schwartz D.C."/>
            <person name="Shenoy N."/>
            <person name="Shirasu K."/>
            <person name="Sikhakolli U.R."/>
            <person name="Stueber K."/>
            <person name="Sukno S.A."/>
            <person name="Sweigard J.A."/>
            <person name="Takano Y."/>
            <person name="Takahara H."/>
            <person name="Trail F."/>
            <person name="van der Does H.C."/>
            <person name="Voll L.M."/>
            <person name="Will I."/>
            <person name="Young S."/>
            <person name="Zeng Q."/>
            <person name="Zhang J."/>
            <person name="Zhou S."/>
            <person name="Dickman M.B."/>
            <person name="Schulze-Lefert P."/>
            <person name="Ver Loren van Themaat E."/>
            <person name="Ma L.-J."/>
            <person name="Vaillancourt L.J."/>
        </authorList>
    </citation>
    <scope>NUCLEOTIDE SEQUENCE [LARGE SCALE GENOMIC DNA]</scope>
    <source>
        <strain evidence="3">IMI 349063</strain>
    </source>
</reference>
<protein>
    <submittedName>
        <fullName evidence="2">Uncharacterized protein</fullName>
    </submittedName>
</protein>
<dbReference type="AlphaFoldDB" id="H1VER6"/>
<organism evidence="2 3">
    <name type="scientific">Colletotrichum higginsianum (strain IMI 349063)</name>
    <name type="common">Crucifer anthracnose fungus</name>
    <dbReference type="NCBI Taxonomy" id="759273"/>
    <lineage>
        <taxon>Eukaryota</taxon>
        <taxon>Fungi</taxon>
        <taxon>Dikarya</taxon>
        <taxon>Ascomycota</taxon>
        <taxon>Pezizomycotina</taxon>
        <taxon>Sordariomycetes</taxon>
        <taxon>Hypocreomycetidae</taxon>
        <taxon>Glomerellales</taxon>
        <taxon>Glomerellaceae</taxon>
        <taxon>Colletotrichum</taxon>
        <taxon>Colletotrichum destructivum species complex</taxon>
    </lineage>
</organism>
<name>H1VER6_COLHI</name>
<proteinExistence type="predicted"/>
<evidence type="ECO:0000256" key="1">
    <source>
        <dbReference type="SAM" id="MobiDB-lite"/>
    </source>
</evidence>
<dbReference type="EMBL" id="CACQ02003118">
    <property type="protein sequence ID" value="CCF38719.1"/>
    <property type="molecule type" value="Genomic_DNA"/>
</dbReference>
<feature type="non-terminal residue" evidence="2">
    <location>
        <position position="1"/>
    </location>
</feature>
<evidence type="ECO:0000313" key="3">
    <source>
        <dbReference type="Proteomes" id="UP000007174"/>
    </source>
</evidence>